<proteinExistence type="predicted"/>
<name>A0A679IR46_VARPD</name>
<gene>
    <name evidence="2" type="ORF">VVAX_01446</name>
</gene>
<accession>A0A679IR46</accession>
<sequence length="117" mass="12748">MGNHMAAPLPFAGRTFEVHYGDKMTALNIYAADGLTMRYEVTAGPFKGATAEVRYRAEALGAGLYALSWQEADKGTVVHVDDFEVGHSFSYYTTAALEFVCMTGSLREVKEAAQATR</sequence>
<dbReference type="EMBL" id="LR743507">
    <property type="protein sequence ID" value="CAA2101825.1"/>
    <property type="molecule type" value="Genomic_DNA"/>
</dbReference>
<dbReference type="RefSeq" id="WP_339089140.1">
    <property type="nucleotide sequence ID" value="NZ_LR743507.1"/>
</dbReference>
<dbReference type="InterPro" id="IPR012674">
    <property type="entry name" value="Calycin"/>
</dbReference>
<evidence type="ECO:0000313" key="2">
    <source>
        <dbReference type="EMBL" id="CAA2101825.1"/>
    </source>
</evidence>
<organism evidence="2">
    <name type="scientific">Variovorax paradoxus</name>
    <dbReference type="NCBI Taxonomy" id="34073"/>
    <lineage>
        <taxon>Bacteria</taxon>
        <taxon>Pseudomonadati</taxon>
        <taxon>Pseudomonadota</taxon>
        <taxon>Betaproteobacteria</taxon>
        <taxon>Burkholderiales</taxon>
        <taxon>Comamonadaceae</taxon>
        <taxon>Variovorax</taxon>
    </lineage>
</organism>
<reference evidence="2" key="1">
    <citation type="submission" date="2019-12" db="EMBL/GenBank/DDBJ databases">
        <authorList>
            <person name="Cremers G."/>
        </authorList>
    </citation>
    <scope>NUCLEOTIDE SEQUENCE</scope>
    <source>
        <strain evidence="2">Vvax</strain>
    </source>
</reference>
<evidence type="ECO:0000259" key="1">
    <source>
        <dbReference type="Pfam" id="PF22036"/>
    </source>
</evidence>
<dbReference type="Pfam" id="PF22036">
    <property type="entry name" value="MoaF_like"/>
    <property type="match status" value="1"/>
</dbReference>
<protein>
    <recommendedName>
        <fullName evidence="1">MoaF-like domain-containing protein</fullName>
    </recommendedName>
</protein>
<dbReference type="AlphaFoldDB" id="A0A679IR46"/>
<dbReference type="InterPro" id="IPR053892">
    <property type="entry name" value="MoaF-like"/>
</dbReference>
<dbReference type="Gene3D" id="2.40.128.20">
    <property type="match status" value="1"/>
</dbReference>
<feature type="domain" description="MoaF-like" evidence="1">
    <location>
        <begin position="12"/>
        <end position="107"/>
    </location>
</feature>